<accession>A0AAW1R8K0</accession>
<evidence type="ECO:0000313" key="3">
    <source>
        <dbReference type="Proteomes" id="UP001489004"/>
    </source>
</evidence>
<dbReference type="AlphaFoldDB" id="A0AAW1R8K0"/>
<feature type="compositionally biased region" description="Polar residues" evidence="1">
    <location>
        <begin position="231"/>
        <end position="242"/>
    </location>
</feature>
<proteinExistence type="predicted"/>
<dbReference type="Proteomes" id="UP001489004">
    <property type="component" value="Unassembled WGS sequence"/>
</dbReference>
<reference evidence="2 3" key="1">
    <citation type="journal article" date="2024" name="Nat. Commun.">
        <title>Phylogenomics reveals the evolutionary origins of lichenization in chlorophyte algae.</title>
        <authorList>
            <person name="Puginier C."/>
            <person name="Libourel C."/>
            <person name="Otte J."/>
            <person name="Skaloud P."/>
            <person name="Haon M."/>
            <person name="Grisel S."/>
            <person name="Petersen M."/>
            <person name="Berrin J.G."/>
            <person name="Delaux P.M."/>
            <person name="Dal Grande F."/>
            <person name="Keller J."/>
        </authorList>
    </citation>
    <scope>NUCLEOTIDE SEQUENCE [LARGE SCALE GENOMIC DNA]</scope>
    <source>
        <strain evidence="2 3">SAG 2043</strain>
    </source>
</reference>
<sequence>MKRTGFGEKLAKEAASMEAKLADLREAMAKERAKRDSIRATGTASIWASGGSGPLRGDPGAAPMGQQMYRSDQQERQVCEAAPCEGKACNGWIVGRARLPAEGEELDISLTQVPEEPNISLAQGPGELDVSLTHVPETPPDVRASLMNPFHQDASHLDEMGFQAATRRANLPGSGHAAGMVATGATQNRHSRHSSLQEQGDTNASDWPQADEEASEEMEAEDSGNGRPHSNGGSVHITTQLQGVGLTAGARLPDAIELPDDEF</sequence>
<feature type="region of interest" description="Disordered" evidence="1">
    <location>
        <begin position="32"/>
        <end position="71"/>
    </location>
</feature>
<comment type="caution">
    <text evidence="2">The sequence shown here is derived from an EMBL/GenBank/DDBJ whole genome shotgun (WGS) entry which is preliminary data.</text>
</comment>
<gene>
    <name evidence="2" type="ORF">WJX72_007509</name>
</gene>
<evidence type="ECO:0000313" key="2">
    <source>
        <dbReference type="EMBL" id="KAK9829716.1"/>
    </source>
</evidence>
<feature type="compositionally biased region" description="Polar residues" evidence="1">
    <location>
        <begin position="184"/>
        <end position="206"/>
    </location>
</feature>
<dbReference type="EMBL" id="JALJOR010000001">
    <property type="protein sequence ID" value="KAK9829716.1"/>
    <property type="molecule type" value="Genomic_DNA"/>
</dbReference>
<keyword evidence="3" id="KW-1185">Reference proteome</keyword>
<feature type="compositionally biased region" description="Acidic residues" evidence="1">
    <location>
        <begin position="209"/>
        <end position="222"/>
    </location>
</feature>
<name>A0AAW1R8K0_9CHLO</name>
<evidence type="ECO:0000256" key="1">
    <source>
        <dbReference type="SAM" id="MobiDB-lite"/>
    </source>
</evidence>
<feature type="region of interest" description="Disordered" evidence="1">
    <location>
        <begin position="184"/>
        <end position="245"/>
    </location>
</feature>
<protein>
    <submittedName>
        <fullName evidence="2">Uncharacterized protein</fullName>
    </submittedName>
</protein>
<organism evidence="2 3">
    <name type="scientific">[Myrmecia] bisecta</name>
    <dbReference type="NCBI Taxonomy" id="41462"/>
    <lineage>
        <taxon>Eukaryota</taxon>
        <taxon>Viridiplantae</taxon>
        <taxon>Chlorophyta</taxon>
        <taxon>core chlorophytes</taxon>
        <taxon>Trebouxiophyceae</taxon>
        <taxon>Trebouxiales</taxon>
        <taxon>Trebouxiaceae</taxon>
        <taxon>Myrmecia</taxon>
    </lineage>
</organism>